<gene>
    <name evidence="1" type="ordered locus">Dvul_1495</name>
</gene>
<proteinExistence type="predicted"/>
<dbReference type="AlphaFoldDB" id="A0A0H3A7N6"/>
<protein>
    <submittedName>
        <fullName evidence="1">Helix-turn-helix protein, CopG family</fullName>
    </submittedName>
</protein>
<reference evidence="2" key="1">
    <citation type="journal article" date="2009" name="Environ. Microbiol.">
        <title>Contribution of mobile genetic elements to Desulfovibrio vulgaris genome plasticity.</title>
        <authorList>
            <person name="Walker C.B."/>
            <person name="Stolyar S."/>
            <person name="Chivian D."/>
            <person name="Pinel N."/>
            <person name="Gabster J.A."/>
            <person name="Dehal P.S."/>
            <person name="He Z."/>
            <person name="Yang Z.K."/>
            <person name="Yen H.C."/>
            <person name="Zhou J."/>
            <person name="Wall J.D."/>
            <person name="Hazen T.C."/>
            <person name="Arkin A.P."/>
            <person name="Stahl D.A."/>
        </authorList>
    </citation>
    <scope>NUCLEOTIDE SEQUENCE [LARGE SCALE GENOMIC DNA]</scope>
    <source>
        <strain evidence="2">DP4</strain>
    </source>
</reference>
<dbReference type="EMBL" id="CP000527">
    <property type="protein sequence ID" value="ABM28512.1"/>
    <property type="molecule type" value="Genomic_DNA"/>
</dbReference>
<organism evidence="1 2">
    <name type="scientific">Nitratidesulfovibrio vulgaris (strain DP4)</name>
    <name type="common">Desulfovibrio vulgaris</name>
    <dbReference type="NCBI Taxonomy" id="391774"/>
    <lineage>
        <taxon>Bacteria</taxon>
        <taxon>Pseudomonadati</taxon>
        <taxon>Thermodesulfobacteriota</taxon>
        <taxon>Desulfovibrionia</taxon>
        <taxon>Desulfovibrionales</taxon>
        <taxon>Desulfovibrionaceae</taxon>
        <taxon>Nitratidesulfovibrio</taxon>
    </lineage>
</organism>
<evidence type="ECO:0000313" key="1">
    <source>
        <dbReference type="EMBL" id="ABM28512.1"/>
    </source>
</evidence>
<name>A0A0H3A7N6_NITV4</name>
<dbReference type="NCBIfam" id="NF047399">
    <property type="entry name" value="BrnA_antitoxin_add"/>
    <property type="match status" value="1"/>
</dbReference>
<dbReference type="RefSeq" id="WP_011792309.1">
    <property type="nucleotide sequence ID" value="NC_008751.1"/>
</dbReference>
<sequence>MQEQISTEEFDRRFDDGEDITPFLDLSAVRHPNRQKKSVNVDFPLWMVAALDNEAKNLGISRQALIKTVVDRHLRERKQA</sequence>
<dbReference type="KEGG" id="dvl:Dvul_1495"/>
<dbReference type="Proteomes" id="UP000009173">
    <property type="component" value="Chromosome"/>
</dbReference>
<evidence type="ECO:0000313" key="2">
    <source>
        <dbReference type="Proteomes" id="UP000009173"/>
    </source>
</evidence>
<dbReference type="HOGENOM" id="CLU_184328_0_0_7"/>
<accession>A0A0H3A7N6</accession>